<dbReference type="Proteomes" id="UP000663887">
    <property type="component" value="Unassembled WGS sequence"/>
</dbReference>
<name>A0A816LPN1_9BILA</name>
<dbReference type="Proteomes" id="UP000663824">
    <property type="component" value="Unassembled WGS sequence"/>
</dbReference>
<dbReference type="EMBL" id="CAJNRG010017429">
    <property type="protein sequence ID" value="CAF2225034.1"/>
    <property type="molecule type" value="Genomic_DNA"/>
</dbReference>
<gene>
    <name evidence="2" type="ORF">MBJ925_LOCUS1608</name>
    <name evidence="3" type="ORF">WKI299_LOCUS1838</name>
    <name evidence="4" type="ORF">XDN619_LOCUS34004</name>
</gene>
<dbReference type="Proteomes" id="UP000663856">
    <property type="component" value="Unassembled WGS sequence"/>
</dbReference>
<sequence>MNFKLYLIWFGTLMLCLLPFVISINEIPQDRKCLAQCIEYCTNEAESGIPLHLCDNACLTMCYSARRDVGEQKE</sequence>
<proteinExistence type="predicted"/>
<protein>
    <submittedName>
        <fullName evidence="3">Uncharacterized protein</fullName>
    </submittedName>
</protein>
<evidence type="ECO:0000313" key="3">
    <source>
        <dbReference type="EMBL" id="CAF1940668.1"/>
    </source>
</evidence>
<feature type="signal peptide" evidence="1">
    <location>
        <begin position="1"/>
        <end position="23"/>
    </location>
</feature>
<organism evidence="3 5">
    <name type="scientific">Rotaria magnacalcarata</name>
    <dbReference type="NCBI Taxonomy" id="392030"/>
    <lineage>
        <taxon>Eukaryota</taxon>
        <taxon>Metazoa</taxon>
        <taxon>Spiralia</taxon>
        <taxon>Gnathifera</taxon>
        <taxon>Rotifera</taxon>
        <taxon>Eurotatoria</taxon>
        <taxon>Bdelloidea</taxon>
        <taxon>Philodinida</taxon>
        <taxon>Philodinidae</taxon>
        <taxon>Rotaria</taxon>
    </lineage>
</organism>
<keyword evidence="1" id="KW-0732">Signal</keyword>
<evidence type="ECO:0000313" key="4">
    <source>
        <dbReference type="EMBL" id="CAF2225034.1"/>
    </source>
</evidence>
<feature type="chain" id="PRO_5035609624" evidence="1">
    <location>
        <begin position="24"/>
        <end position="74"/>
    </location>
</feature>
<reference evidence="3" key="1">
    <citation type="submission" date="2021-02" db="EMBL/GenBank/DDBJ databases">
        <authorList>
            <person name="Nowell W R."/>
        </authorList>
    </citation>
    <scope>NUCLEOTIDE SEQUENCE</scope>
</reference>
<evidence type="ECO:0000313" key="2">
    <source>
        <dbReference type="EMBL" id="CAF1919022.1"/>
    </source>
</evidence>
<evidence type="ECO:0000256" key="1">
    <source>
        <dbReference type="SAM" id="SignalP"/>
    </source>
</evidence>
<comment type="caution">
    <text evidence="3">The sequence shown here is derived from an EMBL/GenBank/DDBJ whole genome shotgun (WGS) entry which is preliminary data.</text>
</comment>
<dbReference type="AlphaFoldDB" id="A0A816LPN1"/>
<dbReference type="EMBL" id="CAJNRE010000105">
    <property type="protein sequence ID" value="CAF1919022.1"/>
    <property type="molecule type" value="Genomic_DNA"/>
</dbReference>
<evidence type="ECO:0000313" key="5">
    <source>
        <dbReference type="Proteomes" id="UP000663856"/>
    </source>
</evidence>
<accession>A0A816LPN1</accession>
<dbReference type="EMBL" id="CAJNRF010000104">
    <property type="protein sequence ID" value="CAF1940668.1"/>
    <property type="molecule type" value="Genomic_DNA"/>
</dbReference>